<reference evidence="3" key="1">
    <citation type="submission" date="2015-10" db="EMBL/GenBank/DDBJ databases">
        <authorList>
            <person name="Regsiter A."/>
            <person name="william w."/>
        </authorList>
    </citation>
    <scope>NUCLEOTIDE SEQUENCE [LARGE SCALE GENOMIC DNA]</scope>
</reference>
<proteinExistence type="predicted"/>
<dbReference type="Proteomes" id="UP000184315">
    <property type="component" value="Unassembled WGS sequence"/>
</dbReference>
<keyword evidence="1" id="KW-0812">Transmembrane</keyword>
<gene>
    <name evidence="2" type="ORF">PL9214291363</name>
</gene>
<dbReference type="AlphaFoldDB" id="A0A1J1LID4"/>
<dbReference type="EMBL" id="CZDF01000132">
    <property type="protein sequence ID" value="CUR31770.1"/>
    <property type="molecule type" value="Genomic_DNA"/>
</dbReference>
<keyword evidence="1" id="KW-1133">Transmembrane helix</keyword>
<evidence type="ECO:0000256" key="1">
    <source>
        <dbReference type="SAM" id="Phobius"/>
    </source>
</evidence>
<evidence type="ECO:0000313" key="2">
    <source>
        <dbReference type="EMBL" id="CUR31770.1"/>
    </source>
</evidence>
<protein>
    <submittedName>
        <fullName evidence="2">Uncharacterized protein</fullName>
    </submittedName>
</protein>
<dbReference type="STRING" id="671072.PL9214291363"/>
<keyword evidence="3" id="KW-1185">Reference proteome</keyword>
<organism evidence="2 3">
    <name type="scientific">Planktothrix tepida PCC 9214</name>
    <dbReference type="NCBI Taxonomy" id="671072"/>
    <lineage>
        <taxon>Bacteria</taxon>
        <taxon>Bacillati</taxon>
        <taxon>Cyanobacteriota</taxon>
        <taxon>Cyanophyceae</taxon>
        <taxon>Oscillatoriophycideae</taxon>
        <taxon>Oscillatoriales</taxon>
        <taxon>Microcoleaceae</taxon>
        <taxon>Planktothrix</taxon>
    </lineage>
</organism>
<feature type="transmembrane region" description="Helical" evidence="1">
    <location>
        <begin position="26"/>
        <end position="47"/>
    </location>
</feature>
<name>A0A1J1LID4_9CYAN</name>
<sequence>MLQGLHVYTTPYTTPHKNNPPIVSQWVLVFWVSGLVFCFGFCILYYFL</sequence>
<keyword evidence="1" id="KW-0472">Membrane</keyword>
<evidence type="ECO:0000313" key="3">
    <source>
        <dbReference type="Proteomes" id="UP000184315"/>
    </source>
</evidence>
<accession>A0A1J1LID4</accession>